<accession>A0ABS1PBL9</accession>
<organism evidence="2 3">
    <name type="scientific">Streptomyces musisoli</name>
    <dbReference type="NCBI Taxonomy" id="2802280"/>
    <lineage>
        <taxon>Bacteria</taxon>
        <taxon>Bacillati</taxon>
        <taxon>Actinomycetota</taxon>
        <taxon>Actinomycetes</taxon>
        <taxon>Kitasatosporales</taxon>
        <taxon>Streptomycetaceae</taxon>
        <taxon>Streptomyces</taxon>
    </lineage>
</organism>
<dbReference type="SUPFAM" id="SSF47413">
    <property type="entry name" value="lambda repressor-like DNA-binding domains"/>
    <property type="match status" value="1"/>
</dbReference>
<dbReference type="EMBL" id="JAERRH010000023">
    <property type="protein sequence ID" value="MBL1109748.1"/>
    <property type="molecule type" value="Genomic_DNA"/>
</dbReference>
<evidence type="ECO:0000256" key="1">
    <source>
        <dbReference type="SAM" id="MobiDB-lite"/>
    </source>
</evidence>
<dbReference type="Gene3D" id="1.10.260.40">
    <property type="entry name" value="lambda repressor-like DNA-binding domains"/>
    <property type="match status" value="1"/>
</dbReference>
<feature type="region of interest" description="Disordered" evidence="1">
    <location>
        <begin position="96"/>
        <end position="115"/>
    </location>
</feature>
<dbReference type="Pfam" id="PF13560">
    <property type="entry name" value="HTH_31"/>
    <property type="match status" value="1"/>
</dbReference>
<evidence type="ECO:0000313" key="3">
    <source>
        <dbReference type="Proteomes" id="UP000621386"/>
    </source>
</evidence>
<comment type="caution">
    <text evidence="2">The sequence shown here is derived from an EMBL/GenBank/DDBJ whole genome shotgun (WGS) entry which is preliminary data.</text>
</comment>
<dbReference type="RefSeq" id="WP_201826166.1">
    <property type="nucleotide sequence ID" value="NZ_JAERRH010000023.1"/>
</dbReference>
<gene>
    <name evidence="2" type="ORF">JK361_35115</name>
</gene>
<reference evidence="2 3" key="1">
    <citation type="submission" date="2021-01" db="EMBL/GenBank/DDBJ databases">
        <title>WGS of actinomycetes isolated from Thailand.</title>
        <authorList>
            <person name="Thawai C."/>
        </authorList>
    </citation>
    <scope>NUCLEOTIDE SEQUENCE [LARGE SCALE GENOMIC DNA]</scope>
    <source>
        <strain evidence="2 3">CH5-8</strain>
    </source>
</reference>
<proteinExistence type="predicted"/>
<dbReference type="CDD" id="cd00093">
    <property type="entry name" value="HTH_XRE"/>
    <property type="match status" value="1"/>
</dbReference>
<evidence type="ECO:0000313" key="2">
    <source>
        <dbReference type="EMBL" id="MBL1109748.1"/>
    </source>
</evidence>
<dbReference type="InterPro" id="IPR010982">
    <property type="entry name" value="Lambda_DNA-bd_dom_sf"/>
</dbReference>
<keyword evidence="3" id="KW-1185">Reference proteome</keyword>
<protein>
    <submittedName>
        <fullName evidence="2">Helix-turn-helix domain-containing protein</fullName>
    </submittedName>
</protein>
<dbReference type="InterPro" id="IPR001387">
    <property type="entry name" value="Cro/C1-type_HTH"/>
</dbReference>
<sequence length="279" mass="30338">MARPEQPVDHTVPELGRFAEHLRSMRHAAHLTYRDLASHTSCSAATLKRAASGKSLPSPAVATQYALGCVIVSNDLDAARAASRLRKEAAEAVAEARRRSRRSTVLPKPQFARDEGDLSGALRDAWRRAGEPSFRAMERAAGHHGALPRSTAHAMAKGRTLPREFLQYVLFLEACGISGSDLAPWLRAWSKICGYPTWAALATASRRLKNPTGLTCWDAFLRDIDDRAAALAEIQGIVKRVITPPVAAMKGDKPVVTDTAARFAARRDRPAQRRTGCAA</sequence>
<name>A0ABS1PBL9_9ACTN</name>
<dbReference type="Proteomes" id="UP000621386">
    <property type="component" value="Unassembled WGS sequence"/>
</dbReference>